<dbReference type="AlphaFoldDB" id="A0ABD1YWE5"/>
<protein>
    <submittedName>
        <fullName evidence="3">Uncharacterized protein</fullName>
    </submittedName>
</protein>
<dbReference type="EMBL" id="JBHFFA010000003">
    <property type="protein sequence ID" value="KAL2635104.1"/>
    <property type="molecule type" value="Genomic_DNA"/>
</dbReference>
<feature type="compositionally biased region" description="Polar residues" evidence="2">
    <location>
        <begin position="332"/>
        <end position="343"/>
    </location>
</feature>
<evidence type="ECO:0000256" key="1">
    <source>
        <dbReference type="SAM" id="Coils"/>
    </source>
</evidence>
<feature type="coiled-coil region" evidence="1">
    <location>
        <begin position="249"/>
        <end position="290"/>
    </location>
</feature>
<feature type="compositionally biased region" description="Low complexity" evidence="2">
    <location>
        <begin position="78"/>
        <end position="94"/>
    </location>
</feature>
<feature type="region of interest" description="Disordered" evidence="2">
    <location>
        <begin position="75"/>
        <end position="94"/>
    </location>
</feature>
<name>A0ABD1YWE5_9MARC</name>
<feature type="region of interest" description="Disordered" evidence="2">
    <location>
        <begin position="387"/>
        <end position="411"/>
    </location>
</feature>
<keyword evidence="4" id="KW-1185">Reference proteome</keyword>
<keyword evidence="1" id="KW-0175">Coiled coil</keyword>
<gene>
    <name evidence="3" type="ORF">R1flu_006583</name>
</gene>
<organism evidence="3 4">
    <name type="scientific">Riccia fluitans</name>
    <dbReference type="NCBI Taxonomy" id="41844"/>
    <lineage>
        <taxon>Eukaryota</taxon>
        <taxon>Viridiplantae</taxon>
        <taxon>Streptophyta</taxon>
        <taxon>Embryophyta</taxon>
        <taxon>Marchantiophyta</taxon>
        <taxon>Marchantiopsida</taxon>
        <taxon>Marchantiidae</taxon>
        <taxon>Marchantiales</taxon>
        <taxon>Ricciaceae</taxon>
        <taxon>Riccia</taxon>
    </lineage>
</organism>
<proteinExistence type="predicted"/>
<feature type="region of interest" description="Disordered" evidence="2">
    <location>
        <begin position="326"/>
        <end position="346"/>
    </location>
</feature>
<evidence type="ECO:0000313" key="3">
    <source>
        <dbReference type="EMBL" id="KAL2635104.1"/>
    </source>
</evidence>
<comment type="caution">
    <text evidence="3">The sequence shown here is derived from an EMBL/GenBank/DDBJ whole genome shotgun (WGS) entry which is preliminary data.</text>
</comment>
<evidence type="ECO:0000313" key="4">
    <source>
        <dbReference type="Proteomes" id="UP001605036"/>
    </source>
</evidence>
<sequence length="411" mass="46566">MSSTIPQVEDFVVINTSRTGSSPQHSQSPNNMATTSLKNLKTTTTEAAAHHRPPQSEFSEIQIVHDGYEILNAEGYGSSPMSMSEDSRSYSFSDSQLITDNEDNDESLMQLKLEAMTWAAMAKDFTISSLEKRLRKALQIAKAEQVKNVELQSALDQSQKELSRSKEEIIKLEEAEERLAREHGESQVDAVNFVAERAKLHAEQARQHRSQLLMLEHRIRLMLGEKVGFKGQRQDRYSQQDSYWQGSDAEILELELAKSQERERTLAAKYSQAEHEIEDLKSELEEVKIDLRISDVLRKTQSRRLKVLERERRYLIKKGALRTVKLAAPRTQPKQQESPTPGGSATRWLVTSADESIWFQFGSKASRSSWGYRGTLLMGFGRLEEHEETKGKASGASQPGLARKRIDAEIS</sequence>
<dbReference type="Proteomes" id="UP001605036">
    <property type="component" value="Unassembled WGS sequence"/>
</dbReference>
<accession>A0ABD1YWE5</accession>
<evidence type="ECO:0000256" key="2">
    <source>
        <dbReference type="SAM" id="MobiDB-lite"/>
    </source>
</evidence>
<feature type="coiled-coil region" evidence="1">
    <location>
        <begin position="141"/>
        <end position="182"/>
    </location>
</feature>
<reference evidence="3 4" key="1">
    <citation type="submission" date="2024-09" db="EMBL/GenBank/DDBJ databases">
        <title>Chromosome-scale assembly of Riccia fluitans.</title>
        <authorList>
            <person name="Paukszto L."/>
            <person name="Sawicki J."/>
            <person name="Karawczyk K."/>
            <person name="Piernik-Szablinska J."/>
            <person name="Szczecinska M."/>
            <person name="Mazdziarz M."/>
        </authorList>
    </citation>
    <scope>NUCLEOTIDE SEQUENCE [LARGE SCALE GENOMIC DNA]</scope>
    <source>
        <strain evidence="3">Rf_01</strain>
        <tissue evidence="3">Aerial parts of the thallus</tissue>
    </source>
</reference>